<evidence type="ECO:0000313" key="2">
    <source>
        <dbReference type="EMBL" id="MFD0924218.1"/>
    </source>
</evidence>
<dbReference type="EMBL" id="JBHTIL010000001">
    <property type="protein sequence ID" value="MFD0924218.1"/>
    <property type="molecule type" value="Genomic_DNA"/>
</dbReference>
<feature type="region of interest" description="Disordered" evidence="1">
    <location>
        <begin position="1"/>
        <end position="46"/>
    </location>
</feature>
<proteinExistence type="predicted"/>
<dbReference type="InterPro" id="IPR038555">
    <property type="entry name" value="Zincin_1_sf"/>
</dbReference>
<name>A0ABW3G1R0_9NOCA</name>
<keyword evidence="3" id="KW-1185">Reference proteome</keyword>
<feature type="compositionally biased region" description="Basic residues" evidence="1">
    <location>
        <begin position="24"/>
        <end position="38"/>
    </location>
</feature>
<dbReference type="Pfam" id="PF06262">
    <property type="entry name" value="Zincin_1"/>
    <property type="match status" value="1"/>
</dbReference>
<dbReference type="CDD" id="cd12954">
    <property type="entry name" value="MMP_TTHA0227_like_1"/>
    <property type="match status" value="1"/>
</dbReference>
<protein>
    <submittedName>
        <fullName evidence="2">Metallopeptidase family protein</fullName>
    </submittedName>
</protein>
<feature type="compositionally biased region" description="Polar residues" evidence="1">
    <location>
        <begin position="1"/>
        <end position="11"/>
    </location>
</feature>
<comment type="caution">
    <text evidence="2">The sequence shown here is derived from an EMBL/GenBank/DDBJ whole genome shotgun (WGS) entry which is preliminary data.</text>
</comment>
<evidence type="ECO:0000313" key="3">
    <source>
        <dbReference type="Proteomes" id="UP001597068"/>
    </source>
</evidence>
<dbReference type="Gene3D" id="3.30.2010.20">
    <property type="match status" value="1"/>
</dbReference>
<evidence type="ECO:0000256" key="1">
    <source>
        <dbReference type="SAM" id="MobiDB-lite"/>
    </source>
</evidence>
<gene>
    <name evidence="2" type="ORF">ACFQ04_00565</name>
</gene>
<dbReference type="InterPro" id="IPR010428">
    <property type="entry name" value="Zincin_1"/>
</dbReference>
<accession>A0ABW3G1R0</accession>
<organism evidence="2 3">
    <name type="scientific">Williamsia deligens</name>
    <dbReference type="NCBI Taxonomy" id="321325"/>
    <lineage>
        <taxon>Bacteria</taxon>
        <taxon>Bacillati</taxon>
        <taxon>Actinomycetota</taxon>
        <taxon>Actinomycetes</taxon>
        <taxon>Mycobacteriales</taxon>
        <taxon>Nocardiaceae</taxon>
        <taxon>Williamsia</taxon>
    </lineage>
</organism>
<dbReference type="RefSeq" id="WP_253647722.1">
    <property type="nucleotide sequence ID" value="NZ_BAAAMO010000002.1"/>
</dbReference>
<dbReference type="Proteomes" id="UP001597068">
    <property type="component" value="Unassembled WGS sequence"/>
</dbReference>
<dbReference type="SUPFAM" id="SSF55486">
    <property type="entry name" value="Metalloproteases ('zincins'), catalytic domain"/>
    <property type="match status" value="1"/>
</dbReference>
<reference evidence="3" key="1">
    <citation type="journal article" date="2019" name="Int. J. Syst. Evol. Microbiol.">
        <title>The Global Catalogue of Microorganisms (GCM) 10K type strain sequencing project: providing services to taxonomists for standard genome sequencing and annotation.</title>
        <authorList>
            <consortium name="The Broad Institute Genomics Platform"/>
            <consortium name="The Broad Institute Genome Sequencing Center for Infectious Disease"/>
            <person name="Wu L."/>
            <person name="Ma J."/>
        </authorList>
    </citation>
    <scope>NUCLEOTIDE SEQUENCE [LARGE SCALE GENOMIC DNA]</scope>
    <source>
        <strain evidence="3">CCUG 50873</strain>
    </source>
</reference>
<sequence length="174" mass="19168">MSRPPRSSTSRAHARPGGGESVSGRRRRIRDRRGRGLRSRLLPPDLPAANTRSESFDLVVLEAFAEIDARWHDQLGDLDLAVDEIPRVLPHDPETVQWPDEVTADGAIPLARLLPAGIDAQGRPSKARIVVFRKPLESRADSGADLVDLVHEVLVHQIATHLGVDEDTIDPDPR</sequence>